<dbReference type="SUPFAM" id="SSF111369">
    <property type="entry name" value="HlyD-like secretion proteins"/>
    <property type="match status" value="1"/>
</dbReference>
<dbReference type="SUPFAM" id="SSF55781">
    <property type="entry name" value="GAF domain-like"/>
    <property type="match status" value="1"/>
</dbReference>
<dbReference type="RefSeq" id="WP_099880724.1">
    <property type="nucleotide sequence ID" value="NZ_CP024608.1"/>
</dbReference>
<dbReference type="GO" id="GO:0030313">
    <property type="term" value="C:cell envelope"/>
    <property type="evidence" value="ECO:0007669"/>
    <property type="project" value="UniProtKB-SubCell"/>
</dbReference>
<reference evidence="4" key="1">
    <citation type="submission" date="2017-10" db="EMBL/GenBank/DDBJ databases">
        <title>Massilia psychrophilum sp. nov., a novel purple-pigmented bacterium isolated from Tianshan glacier, Xinjiang Municipality, China.</title>
        <authorList>
            <person name="Wang H."/>
        </authorList>
    </citation>
    <scope>NUCLEOTIDE SEQUENCE [LARGE SCALE GENOMIC DNA]</scope>
    <source>
        <strain evidence="4">B2</strain>
    </source>
</reference>
<name>A0A2D2DSU5_9BURK</name>
<keyword evidence="2" id="KW-0175">Coiled coil</keyword>
<evidence type="ECO:0000313" key="4">
    <source>
        <dbReference type="EMBL" id="ATQ78043.1"/>
    </source>
</evidence>
<dbReference type="AlphaFoldDB" id="A0A2D2DSU5"/>
<organism evidence="4 5">
    <name type="scientific">Massilia violaceinigra</name>
    <dbReference type="NCBI Taxonomy" id="2045208"/>
    <lineage>
        <taxon>Bacteria</taxon>
        <taxon>Pseudomonadati</taxon>
        <taxon>Pseudomonadota</taxon>
        <taxon>Betaproteobacteria</taxon>
        <taxon>Burkholderiales</taxon>
        <taxon>Oxalobacteraceae</taxon>
        <taxon>Telluria group</taxon>
        <taxon>Massilia</taxon>
    </lineage>
</organism>
<proteinExistence type="predicted"/>
<keyword evidence="5" id="KW-1185">Reference proteome</keyword>
<protein>
    <submittedName>
        <fullName evidence="4">Secretion protein HylD</fullName>
    </submittedName>
</protein>
<dbReference type="OrthoDB" id="9763546at2"/>
<evidence type="ECO:0000256" key="3">
    <source>
        <dbReference type="SAM" id="Phobius"/>
    </source>
</evidence>
<keyword evidence="3" id="KW-0472">Membrane</keyword>
<evidence type="ECO:0000256" key="2">
    <source>
        <dbReference type="ARBA" id="ARBA00023054"/>
    </source>
</evidence>
<dbReference type="PANTHER" id="PTHR32347:SF23">
    <property type="entry name" value="BLL5650 PROTEIN"/>
    <property type="match status" value="1"/>
</dbReference>
<dbReference type="InterPro" id="IPR050465">
    <property type="entry name" value="UPF0194_transport"/>
</dbReference>
<comment type="subcellular location">
    <subcellularLocation>
        <location evidence="1">Cell envelope</location>
    </subcellularLocation>
</comment>
<sequence length="450" mass="48700">MNASVDARADLLAGLLSLARDVSQARSEDLAAYAIVNQTFQLLPYHLALLWQPSDVGGGRVTHASGLARIEGDSPFVLWMNALAAHRIKQLPEARTQAAALGPADFPERLASQWSEWLPAHLLWLPLPSPGEPWPGVMCLARATPFEPHEVALLQEAAIFHGHALWGWRRQHRNLRARLRKRWSSRRLRFGVLALSLLLLLPLRMSVVVSGEVVALAPLVLAAPADAPIRAVLVRPNQAVKTGQALFALDDTGVRNRLAVATKSLDIARADWLRSSQKGFSDDGSRADVAALSARIEEKQAELAYLGELVQRLTVKAPADGVVVFSDPLDLVGKPVVTGEHIMTLADPARVALQAWLPPADAIALMPGAQMSLSLHTAPLASVPATLDGSSYETETAPEGGSAYRLRGHFTGQPPQLGLKGTVRLYGERAPLAYHMLRRPLAALRRLIGL</sequence>
<dbReference type="EMBL" id="CP024608">
    <property type="protein sequence ID" value="ATQ78043.1"/>
    <property type="molecule type" value="Genomic_DNA"/>
</dbReference>
<dbReference type="KEGG" id="mass:CR152_28700"/>
<keyword evidence="3" id="KW-1133">Transmembrane helix</keyword>
<dbReference type="PANTHER" id="PTHR32347">
    <property type="entry name" value="EFFLUX SYSTEM COMPONENT YKNX-RELATED"/>
    <property type="match status" value="1"/>
</dbReference>
<evidence type="ECO:0000313" key="5">
    <source>
        <dbReference type="Proteomes" id="UP000229897"/>
    </source>
</evidence>
<feature type="transmembrane region" description="Helical" evidence="3">
    <location>
        <begin position="188"/>
        <end position="207"/>
    </location>
</feature>
<evidence type="ECO:0000256" key="1">
    <source>
        <dbReference type="ARBA" id="ARBA00004196"/>
    </source>
</evidence>
<accession>A0A2D2DSU5</accession>
<gene>
    <name evidence="4" type="ORF">CR152_28700</name>
</gene>
<keyword evidence="3" id="KW-0812">Transmembrane</keyword>
<dbReference type="Proteomes" id="UP000229897">
    <property type="component" value="Chromosome"/>
</dbReference>